<accession>A0ABD3FX40</accession>
<dbReference type="EMBL" id="JBIMZQ010000007">
    <property type="protein sequence ID" value="KAL3670315.1"/>
    <property type="molecule type" value="Genomic_DNA"/>
</dbReference>
<dbReference type="SMART" id="SM00164">
    <property type="entry name" value="TBC"/>
    <property type="match status" value="1"/>
</dbReference>
<sequence>MVDRLKRLEHLLLPQGKSPNTFNLEELRALVFNGIPDAAGDNKASTNEVDSTSLRPLAWRVLLGVVKGAPHEWPAQLQSRRADYERWKRDLIGGTSTRSGNGAVRAEAEHRSDIGLMTELEKDVFRTRSELAFFAGGGIAQQQMLYILFVFAKLHPDIGYVQGMNEILAPIIYVCSNNPATAWAAEVEADAYHLFASVMASLKLLYTQTSKNPLGGADLQMTRLVKLLRQHDAALWQHLNSIRLTPDLYSFRWYMTLLAREFSMPDTLRIWDALLSDPKRFSFLHYVNCALVRSQRHFLMPHGFTEALKGLQNLHSSDRDIDIDQILLAAEQMRQIDRDLDARRQAPPHCM</sequence>
<comment type="caution">
    <text evidence="2">The sequence shown here is derived from an EMBL/GenBank/DDBJ whole genome shotgun (WGS) entry which is preliminary data.</text>
</comment>
<feature type="domain" description="Rab-GAP TBC" evidence="1">
    <location>
        <begin position="49"/>
        <end position="278"/>
    </location>
</feature>
<keyword evidence="3" id="KW-1185">Reference proteome</keyword>
<name>A0ABD3FX40_9STRA</name>
<dbReference type="AlphaFoldDB" id="A0ABD3FX40"/>
<dbReference type="PANTHER" id="PTHR22957">
    <property type="entry name" value="TBC1 DOMAIN FAMILY MEMBER GTPASE-ACTIVATING PROTEIN"/>
    <property type="match status" value="1"/>
</dbReference>
<evidence type="ECO:0000313" key="3">
    <source>
        <dbReference type="Proteomes" id="UP001632037"/>
    </source>
</evidence>
<dbReference type="Gene3D" id="1.10.8.270">
    <property type="entry name" value="putative rabgap domain of human tbc1 domain family member 14 like domains"/>
    <property type="match status" value="1"/>
</dbReference>
<reference evidence="2 3" key="1">
    <citation type="submission" date="2024-09" db="EMBL/GenBank/DDBJ databases">
        <title>Genome sequencing and assembly of Phytophthora oleae, isolate VK10A, causative agent of rot of olive drupes.</title>
        <authorList>
            <person name="Conti Taguali S."/>
            <person name="Riolo M."/>
            <person name="La Spada F."/>
            <person name="Cacciola S.O."/>
            <person name="Dionisio G."/>
        </authorList>
    </citation>
    <scope>NUCLEOTIDE SEQUENCE [LARGE SCALE GENOMIC DNA]</scope>
    <source>
        <strain evidence="2 3">VK10A</strain>
    </source>
</reference>
<dbReference type="FunFam" id="1.10.8.270:FF:000127">
    <property type="entry name" value="Uncharacterized protein"/>
    <property type="match status" value="1"/>
</dbReference>
<proteinExistence type="predicted"/>
<dbReference type="PANTHER" id="PTHR22957:SF27">
    <property type="entry name" value="TBC1 DOMAIN FAMILY MEMBER 13"/>
    <property type="match status" value="1"/>
</dbReference>
<dbReference type="InterPro" id="IPR035969">
    <property type="entry name" value="Rab-GAP_TBC_sf"/>
</dbReference>
<dbReference type="Proteomes" id="UP001632037">
    <property type="component" value="Unassembled WGS sequence"/>
</dbReference>
<dbReference type="SUPFAM" id="SSF47923">
    <property type="entry name" value="Ypt/Rab-GAP domain of gyp1p"/>
    <property type="match status" value="2"/>
</dbReference>
<evidence type="ECO:0000259" key="1">
    <source>
        <dbReference type="PROSITE" id="PS50086"/>
    </source>
</evidence>
<gene>
    <name evidence="2" type="ORF">V7S43_004626</name>
</gene>
<organism evidence="2 3">
    <name type="scientific">Phytophthora oleae</name>
    <dbReference type="NCBI Taxonomy" id="2107226"/>
    <lineage>
        <taxon>Eukaryota</taxon>
        <taxon>Sar</taxon>
        <taxon>Stramenopiles</taxon>
        <taxon>Oomycota</taxon>
        <taxon>Peronosporomycetes</taxon>
        <taxon>Peronosporales</taxon>
        <taxon>Peronosporaceae</taxon>
        <taxon>Phytophthora</taxon>
    </lineage>
</organism>
<dbReference type="Pfam" id="PF00566">
    <property type="entry name" value="RabGAP-TBC"/>
    <property type="match status" value="1"/>
</dbReference>
<protein>
    <recommendedName>
        <fullName evidence="1">Rab-GAP TBC domain-containing protein</fullName>
    </recommendedName>
</protein>
<evidence type="ECO:0000313" key="2">
    <source>
        <dbReference type="EMBL" id="KAL3670315.1"/>
    </source>
</evidence>
<dbReference type="Gene3D" id="1.10.472.80">
    <property type="entry name" value="Ypt/Rab-GAP domain of gyp1p, domain 3"/>
    <property type="match status" value="1"/>
</dbReference>
<dbReference type="InterPro" id="IPR000195">
    <property type="entry name" value="Rab-GAP-TBC_dom"/>
</dbReference>
<dbReference type="FunFam" id="1.10.472.80:FF:000048">
    <property type="entry name" value="TBC domain containing protein"/>
    <property type="match status" value="1"/>
</dbReference>
<dbReference type="PROSITE" id="PS50086">
    <property type="entry name" value="TBC_RABGAP"/>
    <property type="match status" value="1"/>
</dbReference>